<sequence length="113" mass="12641">MTLMLIELGFLQCKVVLRIGTGLLLTQALLLATADGVVAVFKQDIEFTLRLPTENDLIEKFRARLCLTSFGIHIWSGPPSHYSKRPHISSSNGSRNFCMSVVFFKENNLANDL</sequence>
<organism evidence="1 2">
    <name type="scientific">Haemonchus contortus</name>
    <name type="common">Barber pole worm</name>
    <dbReference type="NCBI Taxonomy" id="6289"/>
    <lineage>
        <taxon>Eukaryota</taxon>
        <taxon>Metazoa</taxon>
        <taxon>Ecdysozoa</taxon>
        <taxon>Nematoda</taxon>
        <taxon>Chromadorea</taxon>
        <taxon>Rhabditida</taxon>
        <taxon>Rhabditina</taxon>
        <taxon>Rhabditomorpha</taxon>
        <taxon>Strongyloidea</taxon>
        <taxon>Trichostrongylidae</taxon>
        <taxon>Haemonchus</taxon>
    </lineage>
</organism>
<keyword evidence="1" id="KW-1185">Reference proteome</keyword>
<protein>
    <submittedName>
        <fullName evidence="2">Secreted protein</fullName>
    </submittedName>
</protein>
<dbReference type="WBParaSite" id="HCON_00068870-00001">
    <property type="protein sequence ID" value="HCON_00068870-00001"/>
    <property type="gene ID" value="HCON_00068870"/>
</dbReference>
<proteinExistence type="predicted"/>
<evidence type="ECO:0000313" key="1">
    <source>
        <dbReference type="Proteomes" id="UP000025227"/>
    </source>
</evidence>
<reference evidence="2" key="1">
    <citation type="submission" date="2020-12" db="UniProtKB">
        <authorList>
            <consortium name="WormBaseParasite"/>
        </authorList>
    </citation>
    <scope>IDENTIFICATION</scope>
    <source>
        <strain evidence="2">MHco3</strain>
    </source>
</reference>
<dbReference type="AlphaFoldDB" id="A0A7I4Y9F2"/>
<accession>A0A7I4Y9F2</accession>
<evidence type="ECO:0000313" key="2">
    <source>
        <dbReference type="WBParaSite" id="HCON_00068870-00001"/>
    </source>
</evidence>
<dbReference type="Proteomes" id="UP000025227">
    <property type="component" value="Unplaced"/>
</dbReference>
<name>A0A7I4Y9F2_HAECO</name>